<accession>A0A0R3TEW7</accession>
<name>A0A0R3TEW7_RODNA</name>
<evidence type="ECO:0000313" key="2">
    <source>
        <dbReference type="EMBL" id="VDO01464.1"/>
    </source>
</evidence>
<dbReference type="EMBL" id="UZAE01005004">
    <property type="protein sequence ID" value="VDO01464.1"/>
    <property type="molecule type" value="Genomic_DNA"/>
</dbReference>
<evidence type="ECO:0000313" key="4">
    <source>
        <dbReference type="WBParaSite" id="HNAJ_0000560601-mRNA-1"/>
    </source>
</evidence>
<feature type="compositionally biased region" description="Low complexity" evidence="1">
    <location>
        <begin position="9"/>
        <end position="24"/>
    </location>
</feature>
<evidence type="ECO:0000313" key="3">
    <source>
        <dbReference type="Proteomes" id="UP000278807"/>
    </source>
</evidence>
<dbReference type="OrthoDB" id="6285946at2759"/>
<keyword evidence="3" id="KW-1185">Reference proteome</keyword>
<reference evidence="4" key="1">
    <citation type="submission" date="2017-02" db="UniProtKB">
        <authorList>
            <consortium name="WormBaseParasite"/>
        </authorList>
    </citation>
    <scope>IDENTIFICATION</scope>
</reference>
<dbReference type="Proteomes" id="UP000278807">
    <property type="component" value="Unassembled WGS sequence"/>
</dbReference>
<dbReference type="AlphaFoldDB" id="A0A0R3TEW7"/>
<evidence type="ECO:0000256" key="1">
    <source>
        <dbReference type="SAM" id="MobiDB-lite"/>
    </source>
</evidence>
<protein>
    <submittedName>
        <fullName evidence="2 4">Uncharacterized protein</fullName>
    </submittedName>
</protein>
<proteinExistence type="predicted"/>
<dbReference type="STRING" id="102285.A0A0R3TEW7"/>
<sequence length="158" mass="18041">MSDIDDFDYSTQNNSNSYQYSNEPPGTPTPSPKAPTTHNPQDRMERKHRRSVSEQIFNIRDRFLKRNPTEKNTDYGMQQEMESSSVKETYSMIGGNSGGWDYINQTGNSLYFNDFSPFERLEDNSTQPYSTIGKSGGHFKQALKRTVKKALTSSRTVS</sequence>
<dbReference type="WBParaSite" id="HNAJ_0000560601-mRNA-1">
    <property type="protein sequence ID" value="HNAJ_0000560601-mRNA-1"/>
    <property type="gene ID" value="HNAJ_0000560601"/>
</dbReference>
<organism evidence="4">
    <name type="scientific">Rodentolepis nana</name>
    <name type="common">Dwarf tapeworm</name>
    <name type="synonym">Hymenolepis nana</name>
    <dbReference type="NCBI Taxonomy" id="102285"/>
    <lineage>
        <taxon>Eukaryota</taxon>
        <taxon>Metazoa</taxon>
        <taxon>Spiralia</taxon>
        <taxon>Lophotrochozoa</taxon>
        <taxon>Platyhelminthes</taxon>
        <taxon>Cestoda</taxon>
        <taxon>Eucestoda</taxon>
        <taxon>Cyclophyllidea</taxon>
        <taxon>Hymenolepididae</taxon>
        <taxon>Rodentolepis</taxon>
    </lineage>
</organism>
<feature type="region of interest" description="Disordered" evidence="1">
    <location>
        <begin position="1"/>
        <end position="54"/>
    </location>
</feature>
<reference evidence="2 3" key="2">
    <citation type="submission" date="2018-11" db="EMBL/GenBank/DDBJ databases">
        <authorList>
            <consortium name="Pathogen Informatics"/>
        </authorList>
    </citation>
    <scope>NUCLEOTIDE SEQUENCE [LARGE SCALE GENOMIC DNA]</scope>
</reference>
<gene>
    <name evidence="2" type="ORF">HNAJ_LOCUS5604</name>
</gene>